<evidence type="ECO:0000313" key="2">
    <source>
        <dbReference type="Proteomes" id="UP000295499"/>
    </source>
</evidence>
<dbReference type="Pfam" id="PF14052">
    <property type="entry name" value="Caps_assemb_Wzi"/>
    <property type="match status" value="1"/>
</dbReference>
<dbReference type="InterPro" id="IPR038636">
    <property type="entry name" value="Wzi_sf"/>
</dbReference>
<accession>A0A4R6IDX9</accession>
<dbReference type="Proteomes" id="UP000295499">
    <property type="component" value="Unassembled WGS sequence"/>
</dbReference>
<dbReference type="RefSeq" id="WP_133558518.1">
    <property type="nucleotide sequence ID" value="NZ_SNWM01000005.1"/>
</dbReference>
<dbReference type="Gene3D" id="2.40.160.130">
    <property type="entry name" value="Capsule assembly protein Wzi"/>
    <property type="match status" value="1"/>
</dbReference>
<reference evidence="1 2" key="1">
    <citation type="submission" date="2019-03" db="EMBL/GenBank/DDBJ databases">
        <title>Genomic Encyclopedia of Archaeal and Bacterial Type Strains, Phase II (KMG-II): from individual species to whole genera.</title>
        <authorList>
            <person name="Goeker M."/>
        </authorList>
    </citation>
    <scope>NUCLEOTIDE SEQUENCE [LARGE SCALE GENOMIC DNA]</scope>
    <source>
        <strain evidence="1 2">DSM 19034</strain>
    </source>
</reference>
<proteinExistence type="predicted"/>
<protein>
    <submittedName>
        <fullName evidence="1">Capsule assembly protein Wzi</fullName>
    </submittedName>
</protein>
<evidence type="ECO:0000313" key="1">
    <source>
        <dbReference type="EMBL" id="TDO20164.1"/>
    </source>
</evidence>
<sequence>MMQQLRSYILITLCSILLMFPFISQGQAVFENPKHQVYDFLSRQAQKGNIAFRDLIQPITRKQIATQLGVLQEDLSKLSATEQKELAFYQKEFAEFNEGLKDTTTFFKKDQVGRWRFLSVRKDGFLLNGDPSLSFTGTASTPGNRSKLANGLEFWGHAGNHFAFQFSFQDNTERGKGIDSLRIFTPETGVIKTESLNAKSLNYSNFRGYISYSWNNGLISVGQDQLTYGYGENGRVVLSDKAPAYPFIRLDYHPLKWLSFNYTHAFLQSAIIDSTRTYNKGNDIFGNYRESYIPKFMASHSLTFFPTKGLSLSVGESMIYSGNLEAGYLIPIMFFKVYDQYASRYKITTGSNGQFFLQANSRDHLKNTHLYATLFIDEIRLGDAFNRSKSRNQIGFNFGGSITDVFVPYLTLGAEYTRINPFSYQNLVPSQNYTSQKYVLGDWMGANADRLMGYIKYTPVARLKTSLFVQHTRKGDPGSLLDQYFALPQPQFLSTVLRADTQVQFKASYEWFNNLYVEGNVLWNTENNILSQGNQKIQQVQLNVRFGL</sequence>
<name>A0A4R6IDX9_9SPHI</name>
<dbReference type="EMBL" id="SNWM01000005">
    <property type="protein sequence ID" value="TDO20164.1"/>
    <property type="molecule type" value="Genomic_DNA"/>
</dbReference>
<dbReference type="AlphaFoldDB" id="A0A4R6IDX9"/>
<dbReference type="OrthoDB" id="9815228at2"/>
<dbReference type="InterPro" id="IPR026950">
    <property type="entry name" value="Caps_assemb_Wzi"/>
</dbReference>
<organism evidence="1 2">
    <name type="scientific">Pedobacter duraquae</name>
    <dbReference type="NCBI Taxonomy" id="425511"/>
    <lineage>
        <taxon>Bacteria</taxon>
        <taxon>Pseudomonadati</taxon>
        <taxon>Bacteroidota</taxon>
        <taxon>Sphingobacteriia</taxon>
        <taxon>Sphingobacteriales</taxon>
        <taxon>Sphingobacteriaceae</taxon>
        <taxon>Pedobacter</taxon>
    </lineage>
</organism>
<keyword evidence="2" id="KW-1185">Reference proteome</keyword>
<comment type="caution">
    <text evidence="1">The sequence shown here is derived from an EMBL/GenBank/DDBJ whole genome shotgun (WGS) entry which is preliminary data.</text>
</comment>
<gene>
    <name evidence="1" type="ORF">CLV32_3924</name>
</gene>